<dbReference type="Proteomes" id="UP000011865">
    <property type="component" value="Segment"/>
</dbReference>
<dbReference type="RefSeq" id="YP_007677049.1">
    <property type="nucleotide sequence ID" value="NC_020873.1"/>
</dbReference>
<sequence length="141" mass="16620">MIARYTGYNGFRYGLTRDKNYAIQVIDKLYCKVINDNNSEVIANKEDFDLVSVNGSYEDLQRQHLREEQAKAAKQEEDRKKRSQKTELKTLLKEMLEDNEIEVKVDTVFRPNVVGTSEYQRVQIAIDGRIYYDKVDGWEDR</sequence>
<feature type="coiled-coil region" evidence="1">
    <location>
        <begin position="57"/>
        <end position="94"/>
    </location>
</feature>
<keyword evidence="1" id="KW-0175">Coiled coil</keyword>
<evidence type="ECO:0000256" key="1">
    <source>
        <dbReference type="SAM" id="Coils"/>
    </source>
</evidence>
<name>M4HNJ8_9CAUD</name>
<accession>M4HNJ8</accession>
<dbReference type="KEGG" id="vg:15041908"/>
<dbReference type="EMBL" id="JX094431">
    <property type="protein sequence ID" value="AFQ96459.1"/>
    <property type="molecule type" value="Genomic_DNA"/>
</dbReference>
<reference evidence="2 3" key="1">
    <citation type="journal article" date="2013" name="Virol. J.">
        <title>Genome sequence and analysis of a broad-host range lytic bacteriophage that infects the Bacillus cereus group.</title>
        <authorList>
            <person name="El-Arabi T.F."/>
            <person name="Griffiths M.W."/>
            <person name="She Y.M."/>
            <person name="Villegas A."/>
            <person name="Lingohr E.J."/>
            <person name="Kropinski A.M."/>
        </authorList>
    </citation>
    <scope>NUCLEOTIDE SEQUENCE [LARGE SCALE GENOMIC DNA]</scope>
</reference>
<organism evidence="2 3">
    <name type="scientific">Bacillus phage vB_BceM_Bc431v3</name>
    <dbReference type="NCBI Taxonomy" id="1195072"/>
    <lineage>
        <taxon>Viruses</taxon>
        <taxon>Duplodnaviria</taxon>
        <taxon>Heunggongvirae</taxon>
        <taxon>Uroviricota</taxon>
        <taxon>Caudoviricetes</taxon>
        <taxon>Herelleviridae</taxon>
        <taxon>Bastillevirinae</taxon>
        <taxon>Caeruleovirus</taxon>
        <taxon>Caeruleovirus Bc431</taxon>
    </lineage>
</organism>
<gene>
    <name evidence="2" type="primary">orf150</name>
</gene>
<evidence type="ECO:0000313" key="2">
    <source>
        <dbReference type="EMBL" id="AFQ96459.1"/>
    </source>
</evidence>
<proteinExistence type="predicted"/>
<protein>
    <submittedName>
        <fullName evidence="2">Uncharacterized protein</fullName>
    </submittedName>
</protein>
<dbReference type="GeneID" id="15041908"/>
<keyword evidence="3" id="KW-1185">Reference proteome</keyword>
<evidence type="ECO:0000313" key="3">
    <source>
        <dbReference type="Proteomes" id="UP000011865"/>
    </source>
</evidence>